<keyword evidence="2" id="KW-1185">Reference proteome</keyword>
<dbReference type="Proteomes" id="UP000626180">
    <property type="component" value="Unassembled WGS sequence"/>
</dbReference>
<evidence type="ECO:0000313" key="1">
    <source>
        <dbReference type="EMBL" id="MBF8641817.1"/>
    </source>
</evidence>
<name>A0ABS0FNB1_PSELU</name>
<sequence length="170" mass="18675">MKKKGVTLHCYFLHIKPDKEGLRAIYLEAKAIAERPYNPEDGMPANVIGIAFQIANQALTCMAMLESKEAQIALSEGFKLGSLCGELNTILAAWSTLEEQKAYSDQHKAAAIKRHSKPGGSKDLREKIRTVWASGKYSSRDICAEQEWAGLGYNSFSAARKALSNTPDPT</sequence>
<gene>
    <name evidence="1" type="ORF">IRZ65_14105</name>
</gene>
<comment type="caution">
    <text evidence="1">The sequence shown here is derived from an EMBL/GenBank/DDBJ whole genome shotgun (WGS) entry which is preliminary data.</text>
</comment>
<proteinExistence type="predicted"/>
<protein>
    <submittedName>
        <fullName evidence="1">Uncharacterized protein</fullName>
    </submittedName>
</protein>
<accession>A0ABS0FNB1</accession>
<reference evidence="1 2" key="1">
    <citation type="submission" date="2020-10" db="EMBL/GenBank/DDBJ databases">
        <title>Genome sequences of Pseudomonas isolates.</title>
        <authorList>
            <person name="Wessels L."/>
            <person name="Reich F."/>
            <person name="Hammerl J."/>
        </authorList>
    </citation>
    <scope>NUCLEOTIDE SEQUENCE [LARGE SCALE GENOMIC DNA]</scope>
    <source>
        <strain evidence="1 2">20-MO00624-0</strain>
    </source>
</reference>
<dbReference type="EMBL" id="JADMCD010000007">
    <property type="protein sequence ID" value="MBF8641817.1"/>
    <property type="molecule type" value="Genomic_DNA"/>
</dbReference>
<evidence type="ECO:0000313" key="2">
    <source>
        <dbReference type="Proteomes" id="UP000626180"/>
    </source>
</evidence>
<dbReference type="RefSeq" id="WP_073449867.1">
    <property type="nucleotide sequence ID" value="NZ_FQYS01000005.1"/>
</dbReference>
<organism evidence="1 2">
    <name type="scientific">Pseudomonas luteola</name>
    <dbReference type="NCBI Taxonomy" id="47886"/>
    <lineage>
        <taxon>Bacteria</taxon>
        <taxon>Pseudomonadati</taxon>
        <taxon>Pseudomonadota</taxon>
        <taxon>Gammaproteobacteria</taxon>
        <taxon>Pseudomonadales</taxon>
        <taxon>Pseudomonadaceae</taxon>
        <taxon>Pseudomonas</taxon>
    </lineage>
</organism>